<sequence>MFKAIRVTTLNAIPKLGIEFWVQCLHAIGEPDRYLLPLFIAVRDTARVHTTEILMVVDDSTRRKEQELDDIRI</sequence>
<evidence type="ECO:0000313" key="2">
    <source>
        <dbReference type="Proteomes" id="UP000014969"/>
    </source>
</evidence>
<comment type="caution">
    <text evidence="1">The sequence shown here is derived from an EMBL/GenBank/DDBJ whole genome shotgun (WGS) entry which is preliminary data.</text>
</comment>
<reference evidence="1 2" key="1">
    <citation type="journal article" date="2013" name="Genome Announc.">
        <title>Genome Sequence of an Epidemic Isolate of Mycobacterium abscessus subsp. bolletii from Rio de Janeiro, Brazil.</title>
        <authorList>
            <person name="Davidson R.M."/>
            <person name="Reynolds P.R."/>
            <person name="Farias-Hesson E."/>
            <person name="Duarte R.S."/>
            <person name="Jackson M."/>
            <person name="Strong M."/>
        </authorList>
    </citation>
    <scope>NUCLEOTIDE SEQUENCE [LARGE SCALE GENOMIC DNA]</scope>
    <source>
        <strain evidence="1 2">CRM-0020</strain>
    </source>
</reference>
<name>A0A829I1C9_9MYCO</name>
<dbReference type="AlphaFoldDB" id="A0A829I1C9"/>
<organism evidence="1 2">
    <name type="scientific">Mycobacteroides abscessus subsp. bolletii CRM-0020</name>
    <dbReference type="NCBI Taxonomy" id="1306401"/>
    <lineage>
        <taxon>Bacteria</taxon>
        <taxon>Bacillati</taxon>
        <taxon>Actinomycetota</taxon>
        <taxon>Actinomycetes</taxon>
        <taxon>Mycobacteriales</taxon>
        <taxon>Mycobacteriaceae</taxon>
        <taxon>Mycobacteroides</taxon>
        <taxon>Mycobacteroides abscessus</taxon>
    </lineage>
</organism>
<proteinExistence type="predicted"/>
<evidence type="ECO:0000313" key="1">
    <source>
        <dbReference type="EMBL" id="EPQ25602.1"/>
    </source>
</evidence>
<accession>A0A829I1C9</accession>
<dbReference type="EMBL" id="ATFQ01000001">
    <property type="protein sequence ID" value="EPQ25602.1"/>
    <property type="molecule type" value="Genomic_DNA"/>
</dbReference>
<protein>
    <submittedName>
        <fullName evidence="1">Uncharacterized protein</fullName>
    </submittedName>
</protein>
<gene>
    <name evidence="1" type="ORF">J108_00220</name>
</gene>
<dbReference type="Proteomes" id="UP000014969">
    <property type="component" value="Unassembled WGS sequence"/>
</dbReference>